<dbReference type="EMBL" id="SJZB01000052">
    <property type="protein sequence ID" value="TCJ11601.1"/>
    <property type="molecule type" value="Genomic_DNA"/>
</dbReference>
<accession>A0A4R1B1E9</accession>
<protein>
    <submittedName>
        <fullName evidence="1">Uncharacterized protein</fullName>
    </submittedName>
</protein>
<organism evidence="1 2">
    <name type="scientific">Parasulfuritortus cantonensis</name>
    <dbReference type="NCBI Taxonomy" id="2528202"/>
    <lineage>
        <taxon>Bacteria</taxon>
        <taxon>Pseudomonadati</taxon>
        <taxon>Pseudomonadota</taxon>
        <taxon>Betaproteobacteria</taxon>
        <taxon>Nitrosomonadales</taxon>
        <taxon>Thiobacillaceae</taxon>
        <taxon>Parasulfuritortus</taxon>
    </lineage>
</organism>
<dbReference type="RefSeq" id="WP_131449054.1">
    <property type="nucleotide sequence ID" value="NZ_SJZB01000052.1"/>
</dbReference>
<gene>
    <name evidence="1" type="ORF">EZJ19_15110</name>
</gene>
<name>A0A4R1B1E9_9PROT</name>
<evidence type="ECO:0000313" key="2">
    <source>
        <dbReference type="Proteomes" id="UP000295443"/>
    </source>
</evidence>
<comment type="caution">
    <text evidence="1">The sequence shown here is derived from an EMBL/GenBank/DDBJ whole genome shotgun (WGS) entry which is preliminary data.</text>
</comment>
<sequence length="100" mass="11709">MMRCSQCGREFTDAEQVACISGRIFGDECTDCYYWCEACGVYSLRMYRDVFAGPELEKDCEPISKTEGDRRIELIHRCPNPGDERCRCEAHREYFGEWLD</sequence>
<evidence type="ECO:0000313" key="1">
    <source>
        <dbReference type="EMBL" id="TCJ11601.1"/>
    </source>
</evidence>
<keyword evidence="2" id="KW-1185">Reference proteome</keyword>
<dbReference type="AlphaFoldDB" id="A0A4R1B1E9"/>
<proteinExistence type="predicted"/>
<dbReference type="Proteomes" id="UP000295443">
    <property type="component" value="Unassembled WGS sequence"/>
</dbReference>
<reference evidence="1 2" key="1">
    <citation type="submission" date="2019-03" db="EMBL/GenBank/DDBJ databases">
        <title>Genome sequence of Thiobacillaceae bacterium LSR1, a sulfur-oxidizing bacterium isolated from freshwater sediment.</title>
        <authorList>
            <person name="Li S."/>
        </authorList>
    </citation>
    <scope>NUCLEOTIDE SEQUENCE [LARGE SCALE GENOMIC DNA]</scope>
    <source>
        <strain evidence="1 2">LSR1</strain>
    </source>
</reference>